<feature type="compositionally biased region" description="Low complexity" evidence="2">
    <location>
        <begin position="32"/>
        <end position="74"/>
    </location>
</feature>
<feature type="region of interest" description="Disordered" evidence="2">
    <location>
        <begin position="32"/>
        <end position="89"/>
    </location>
</feature>
<dbReference type="CDD" id="cd01425">
    <property type="entry name" value="RPS2"/>
    <property type="match status" value="1"/>
</dbReference>
<evidence type="ECO:0000256" key="1">
    <source>
        <dbReference type="ARBA" id="ARBA00006242"/>
    </source>
</evidence>
<accession>A0A167XPW1</accession>
<dbReference type="PRINTS" id="PR00395">
    <property type="entry name" value="RIBOSOMALS2"/>
</dbReference>
<dbReference type="Gene3D" id="3.40.50.10490">
    <property type="entry name" value="Glucose-6-phosphate isomerase like protein, domain 1"/>
    <property type="match status" value="1"/>
</dbReference>
<dbReference type="InterPro" id="IPR001865">
    <property type="entry name" value="Ribosomal_uS2"/>
</dbReference>
<protein>
    <submittedName>
        <fullName evidence="3">40S ribosomal protein</fullName>
    </submittedName>
</protein>
<dbReference type="PANTHER" id="PTHR12534">
    <property type="entry name" value="30S RIBOSOMAL PROTEIN S2 PROKARYOTIC AND ORGANELLAR"/>
    <property type="match status" value="1"/>
</dbReference>
<dbReference type="AlphaFoldDB" id="A0A167XPW1"/>
<evidence type="ECO:0000313" key="4">
    <source>
        <dbReference type="Proteomes" id="UP000076874"/>
    </source>
</evidence>
<dbReference type="GO" id="GO:0005763">
    <property type="term" value="C:mitochondrial small ribosomal subunit"/>
    <property type="evidence" value="ECO:0007669"/>
    <property type="project" value="TreeGrafter"/>
</dbReference>
<dbReference type="NCBIfam" id="TIGR01011">
    <property type="entry name" value="rpsB_bact"/>
    <property type="match status" value="1"/>
</dbReference>
<organism evidence="3 4">
    <name type="scientific">Niveomyces insectorum RCEF 264</name>
    <dbReference type="NCBI Taxonomy" id="1081102"/>
    <lineage>
        <taxon>Eukaryota</taxon>
        <taxon>Fungi</taxon>
        <taxon>Dikarya</taxon>
        <taxon>Ascomycota</taxon>
        <taxon>Pezizomycotina</taxon>
        <taxon>Sordariomycetes</taxon>
        <taxon>Hypocreomycetidae</taxon>
        <taxon>Hypocreales</taxon>
        <taxon>Cordycipitaceae</taxon>
        <taxon>Niveomyces</taxon>
    </lineage>
</organism>
<dbReference type="OrthoDB" id="2320368at2759"/>
<dbReference type="STRING" id="1081102.A0A167XPW1"/>
<name>A0A167XPW1_9HYPO</name>
<comment type="caution">
    <text evidence="3">The sequence shown here is derived from an EMBL/GenBank/DDBJ whole genome shotgun (WGS) entry which is preliminary data.</text>
</comment>
<evidence type="ECO:0000256" key="2">
    <source>
        <dbReference type="SAM" id="MobiDB-lite"/>
    </source>
</evidence>
<keyword evidence="4" id="KW-1185">Reference proteome</keyword>
<gene>
    <name evidence="3" type="ORF">SPI_02024</name>
</gene>
<dbReference type="PANTHER" id="PTHR12534:SF0">
    <property type="entry name" value="SMALL RIBOSOMAL SUBUNIT PROTEIN US2M"/>
    <property type="match status" value="1"/>
</dbReference>
<dbReference type="HAMAP" id="MF_00291_B">
    <property type="entry name" value="Ribosomal_uS2_B"/>
    <property type="match status" value="1"/>
</dbReference>
<comment type="similarity">
    <text evidence="1">Belongs to the universal ribosomal protein uS2 family.</text>
</comment>
<evidence type="ECO:0000313" key="3">
    <source>
        <dbReference type="EMBL" id="OAA65237.1"/>
    </source>
</evidence>
<dbReference type="InterPro" id="IPR005706">
    <property type="entry name" value="Ribosomal_uS2_bac/mit/plastid"/>
</dbReference>
<keyword evidence="3" id="KW-0689">Ribosomal protein</keyword>
<dbReference type="Pfam" id="PF00318">
    <property type="entry name" value="Ribosomal_S2"/>
    <property type="match status" value="1"/>
</dbReference>
<reference evidence="3 4" key="1">
    <citation type="journal article" date="2016" name="Genome Biol. Evol.">
        <title>Divergent and convergent evolution of fungal pathogenicity.</title>
        <authorList>
            <person name="Shang Y."/>
            <person name="Xiao G."/>
            <person name="Zheng P."/>
            <person name="Cen K."/>
            <person name="Zhan S."/>
            <person name="Wang C."/>
        </authorList>
    </citation>
    <scope>NUCLEOTIDE SEQUENCE [LARGE SCALE GENOMIC DNA]</scope>
    <source>
        <strain evidence="3 4">RCEF 264</strain>
    </source>
</reference>
<dbReference type="GO" id="GO:0003735">
    <property type="term" value="F:structural constituent of ribosome"/>
    <property type="evidence" value="ECO:0007669"/>
    <property type="project" value="InterPro"/>
</dbReference>
<dbReference type="Proteomes" id="UP000076874">
    <property type="component" value="Unassembled WGS sequence"/>
</dbReference>
<keyword evidence="3" id="KW-0687">Ribonucleoprotein</keyword>
<dbReference type="EMBL" id="AZHD01000003">
    <property type="protein sequence ID" value="OAA65237.1"/>
    <property type="molecule type" value="Genomic_DNA"/>
</dbReference>
<sequence>MIIRSVAVRQGRRALFASAISPWCQRALLSSESTTTSATTTTAAATQSQSSSASLPQQSPLGLPSSSPSPAAAARLANGRPAWGASARDAPDTTAEDYVLLSKLKRKTGKLGAIVEKRYNHAALLQNPPAPKDITLELLLANQTQIGHNTSLWNPANGRYIHGVRAGVHIIALEQTAAHLRRAARVVEEIALRGGLILFVGTRPGQVEIVVRAAELAGGCHLFTKWMAGGITNRDEVLQRSPIRLVNELDEPWETTAKKGFPETDRKTGTVTDEEVDRRLSAHLQKRRPLLPDLVVVLNPVENMVLLHECELATVPTIGIIDTDADPSRVTYAIPANDDSLRSVGVIAGVLGRAGELGQKRRRKMAAQGKVLWKTPADVKEDIIEDEATVGRSGKKNKYSRWIMEGGAIF</sequence>
<dbReference type="GO" id="GO:0006412">
    <property type="term" value="P:translation"/>
    <property type="evidence" value="ECO:0007669"/>
    <property type="project" value="InterPro"/>
</dbReference>
<proteinExistence type="inferred from homology"/>
<dbReference type="SUPFAM" id="SSF52313">
    <property type="entry name" value="Ribosomal protein S2"/>
    <property type="match status" value="1"/>
</dbReference>
<dbReference type="InterPro" id="IPR023591">
    <property type="entry name" value="Ribosomal_uS2_flav_dom_sf"/>
</dbReference>